<proteinExistence type="predicted"/>
<name>V5IRD1_NEUCR</name>
<feature type="region of interest" description="Disordered" evidence="1">
    <location>
        <begin position="30"/>
        <end position="55"/>
    </location>
</feature>
<organism evidence="2 3">
    <name type="scientific">Neurospora crassa (strain ATCC 24698 / 74-OR23-1A / CBS 708.71 / DSM 1257 / FGSC 987)</name>
    <dbReference type="NCBI Taxonomy" id="367110"/>
    <lineage>
        <taxon>Eukaryota</taxon>
        <taxon>Fungi</taxon>
        <taxon>Dikarya</taxon>
        <taxon>Ascomycota</taxon>
        <taxon>Pezizomycotina</taxon>
        <taxon>Sordariomycetes</taxon>
        <taxon>Sordariomycetidae</taxon>
        <taxon>Sordariales</taxon>
        <taxon>Sordariaceae</taxon>
        <taxon>Neurospora</taxon>
    </lineage>
</organism>
<dbReference type="KEGG" id="ncr:NCU16333"/>
<dbReference type="InParanoid" id="V5IRD1"/>
<accession>V5IRD1</accession>
<evidence type="ECO:0000313" key="2">
    <source>
        <dbReference type="EMBL" id="ESA43816.1"/>
    </source>
</evidence>
<sequence length="263" mass="29289">MLRFYKGRRRREDPPLALCWFVMPQTSYNDTNEDDNLDSESPPNKSLQKRPTDERVPSWSWASIDDAAFMYPAADEKKKKIQVLRPAPSVKILKSAVTPAYAGGEFDSVVSGCLDIEGAMREVTARRVRWSSSPSSPGSVAELGEIKVPVGGQGHEVVVTLDAAPEKEEEEVEKDGDGRTGIWLLLLAEQVEEDDEGQHEFNIGESTLPAYAGLVLKELVHGQSDRLRRVGFFHCCEISNMGHTGDGCRDLLKEFEIRRVTLV</sequence>
<dbReference type="VEuPathDB" id="FungiDB:NCU16333"/>
<reference evidence="2 3" key="1">
    <citation type="journal article" date="2003" name="Nature">
        <title>The genome sequence of the filamentous fungus Neurospora crassa.</title>
        <authorList>
            <person name="Galagan J.E."/>
            <person name="Calvo S.E."/>
            <person name="Borkovich K.A."/>
            <person name="Selker E.U."/>
            <person name="Read N.D."/>
            <person name="Jaffe D."/>
            <person name="FitzHugh W."/>
            <person name="Ma L.J."/>
            <person name="Smirnov S."/>
            <person name="Purcell S."/>
            <person name="Rehman B."/>
            <person name="Elkins T."/>
            <person name="Engels R."/>
            <person name="Wang S."/>
            <person name="Nielsen C.B."/>
            <person name="Butler J."/>
            <person name="Endrizzi M."/>
            <person name="Qui D."/>
            <person name="Ianakiev P."/>
            <person name="Bell-Pedersen D."/>
            <person name="Nelson M.A."/>
            <person name="Werner-Washburne M."/>
            <person name="Selitrennikoff C.P."/>
            <person name="Kinsey J.A."/>
            <person name="Braun E.L."/>
            <person name="Zelter A."/>
            <person name="Schulte U."/>
            <person name="Kothe G.O."/>
            <person name="Jedd G."/>
            <person name="Mewes W."/>
            <person name="Staben C."/>
            <person name="Marcotte E."/>
            <person name="Greenberg D."/>
            <person name="Roy A."/>
            <person name="Foley K."/>
            <person name="Naylor J."/>
            <person name="Stange-Thomann N."/>
            <person name="Barrett R."/>
            <person name="Gnerre S."/>
            <person name="Kamal M."/>
            <person name="Kamvysselis M."/>
            <person name="Mauceli E."/>
            <person name="Bielke C."/>
            <person name="Rudd S."/>
            <person name="Frishman D."/>
            <person name="Krystofova S."/>
            <person name="Rasmussen C."/>
            <person name="Metzenberg R.L."/>
            <person name="Perkins D.D."/>
            <person name="Kroken S."/>
            <person name="Cogoni C."/>
            <person name="Macino G."/>
            <person name="Catcheside D."/>
            <person name="Li W."/>
            <person name="Pratt R.J."/>
            <person name="Osmani S.A."/>
            <person name="DeSouza C.P."/>
            <person name="Glass L."/>
            <person name="Orbach M.J."/>
            <person name="Berglund J.A."/>
            <person name="Voelker R."/>
            <person name="Yarden O."/>
            <person name="Plamann M."/>
            <person name="Seiler S."/>
            <person name="Dunlap J."/>
            <person name="Radford A."/>
            <person name="Aramayo R."/>
            <person name="Natvig D.O."/>
            <person name="Alex L.A."/>
            <person name="Mannhaupt G."/>
            <person name="Ebbole D.J."/>
            <person name="Freitag M."/>
            <person name="Paulsen I."/>
            <person name="Sachs M.S."/>
            <person name="Lander E.S."/>
            <person name="Nusbaum C."/>
            <person name="Birren B."/>
        </authorList>
    </citation>
    <scope>NUCLEOTIDE SEQUENCE [LARGE SCALE GENOMIC DNA]</scope>
    <source>
        <strain evidence="3">ATCC 24698 / 74-OR23-1A / CBS 708.71 / DSM 1257 / FGSC 987</strain>
    </source>
</reference>
<evidence type="ECO:0000313" key="3">
    <source>
        <dbReference type="Proteomes" id="UP000001805"/>
    </source>
</evidence>
<gene>
    <name evidence="2" type="ORF">NCU16333</name>
</gene>
<evidence type="ECO:0000256" key="1">
    <source>
        <dbReference type="SAM" id="MobiDB-lite"/>
    </source>
</evidence>
<dbReference type="EMBL" id="CM002236">
    <property type="protein sequence ID" value="ESA43816.1"/>
    <property type="molecule type" value="Genomic_DNA"/>
</dbReference>
<dbReference type="GeneID" id="23569403"/>
<dbReference type="AlphaFoldDB" id="V5IRD1"/>
<dbReference type="RefSeq" id="XP_011393342.1">
    <property type="nucleotide sequence ID" value="XM_011395040.1"/>
</dbReference>
<protein>
    <submittedName>
        <fullName evidence="2">Uncharacterized protein</fullName>
    </submittedName>
</protein>
<keyword evidence="3" id="KW-1185">Reference proteome</keyword>
<dbReference type="Proteomes" id="UP000001805">
    <property type="component" value="Chromosome 1, Linkage Group I"/>
</dbReference>